<feature type="region of interest" description="Disordered" evidence="2">
    <location>
        <begin position="182"/>
        <end position="216"/>
    </location>
</feature>
<organism evidence="3 4">
    <name type="scientific">Pisum sativum</name>
    <name type="common">Garden pea</name>
    <name type="synonym">Lathyrus oleraceus</name>
    <dbReference type="NCBI Taxonomy" id="3888"/>
    <lineage>
        <taxon>Eukaryota</taxon>
        <taxon>Viridiplantae</taxon>
        <taxon>Streptophyta</taxon>
        <taxon>Embryophyta</taxon>
        <taxon>Tracheophyta</taxon>
        <taxon>Spermatophyta</taxon>
        <taxon>Magnoliopsida</taxon>
        <taxon>eudicotyledons</taxon>
        <taxon>Gunneridae</taxon>
        <taxon>Pentapetalae</taxon>
        <taxon>rosids</taxon>
        <taxon>fabids</taxon>
        <taxon>Fabales</taxon>
        <taxon>Fabaceae</taxon>
        <taxon>Papilionoideae</taxon>
        <taxon>50 kb inversion clade</taxon>
        <taxon>NPAAA clade</taxon>
        <taxon>Hologalegina</taxon>
        <taxon>IRL clade</taxon>
        <taxon>Fabeae</taxon>
        <taxon>Lathyrus</taxon>
    </lineage>
</organism>
<dbReference type="Gramene" id="Psat03G0390900-T1">
    <property type="protein sequence ID" value="KAI5429091.1"/>
    <property type="gene ID" value="KIW84_033909"/>
</dbReference>
<reference evidence="3 4" key="1">
    <citation type="journal article" date="2022" name="Nat. Genet.">
        <title>Improved pea reference genome and pan-genome highlight genomic features and evolutionary characteristics.</title>
        <authorList>
            <person name="Yang T."/>
            <person name="Liu R."/>
            <person name="Luo Y."/>
            <person name="Hu S."/>
            <person name="Wang D."/>
            <person name="Wang C."/>
            <person name="Pandey M.K."/>
            <person name="Ge S."/>
            <person name="Xu Q."/>
            <person name="Li N."/>
            <person name="Li G."/>
            <person name="Huang Y."/>
            <person name="Saxena R.K."/>
            <person name="Ji Y."/>
            <person name="Li M."/>
            <person name="Yan X."/>
            <person name="He Y."/>
            <person name="Liu Y."/>
            <person name="Wang X."/>
            <person name="Xiang C."/>
            <person name="Varshney R.K."/>
            <person name="Ding H."/>
            <person name="Gao S."/>
            <person name="Zong X."/>
        </authorList>
    </citation>
    <scope>NUCLEOTIDE SEQUENCE [LARGE SCALE GENOMIC DNA]</scope>
    <source>
        <strain evidence="3 4">cv. Zhongwan 6</strain>
    </source>
</reference>
<proteinExistence type="predicted"/>
<dbReference type="EMBL" id="JAMSHJ010000003">
    <property type="protein sequence ID" value="KAI5429091.1"/>
    <property type="molecule type" value="Genomic_DNA"/>
</dbReference>
<feature type="coiled-coil region" evidence="1">
    <location>
        <begin position="84"/>
        <end position="132"/>
    </location>
</feature>
<dbReference type="Proteomes" id="UP001058974">
    <property type="component" value="Chromosome 3"/>
</dbReference>
<comment type="caution">
    <text evidence="3">The sequence shown here is derived from an EMBL/GenBank/DDBJ whole genome shotgun (WGS) entry which is preliminary data.</text>
</comment>
<keyword evidence="4" id="KW-1185">Reference proteome</keyword>
<dbReference type="PANTHER" id="PTHR36790">
    <property type="entry name" value="MYELIN TRANSCRIPTION FACTOR"/>
    <property type="match status" value="1"/>
</dbReference>
<feature type="region of interest" description="Disordered" evidence="2">
    <location>
        <begin position="1"/>
        <end position="41"/>
    </location>
</feature>
<sequence>MQTPATGTPKVRPRSGRTPLQPKNTPADLTLHPSTKPKLKSDQTCFEITLIPNTEKENLPIEIEIVPSATSPVLPPETSLGEELSAMKKKLERLRTDKEKTEKMLKEREVLLDAKMKEMEEKSEIQKNLEIQVDRLFRLKELKYRCMRISPIRTLREKEHEKIINEAPSQSEVKTEETVAFESVSESESVKEECEEVQSPGSACSQTLTIHTKSDN</sequence>
<dbReference type="OrthoDB" id="982181at2759"/>
<evidence type="ECO:0000313" key="4">
    <source>
        <dbReference type="Proteomes" id="UP001058974"/>
    </source>
</evidence>
<feature type="compositionally biased region" description="Polar residues" evidence="2">
    <location>
        <begin position="199"/>
        <end position="216"/>
    </location>
</feature>
<evidence type="ECO:0000256" key="1">
    <source>
        <dbReference type="SAM" id="Coils"/>
    </source>
</evidence>
<dbReference type="PANTHER" id="PTHR36790:SF1">
    <property type="entry name" value="MYELIN TRANSCRIPTION FACTOR"/>
    <property type="match status" value="1"/>
</dbReference>
<dbReference type="AlphaFoldDB" id="A0A9D4Y2L1"/>
<dbReference type="Gramene" id="Psat3g118680.1">
    <property type="protein sequence ID" value="Psat3g118680.1.cds"/>
    <property type="gene ID" value="Psat3g118680"/>
</dbReference>
<dbReference type="Gramene" id="PSAT_LOCUS12373_t1">
    <property type="protein sequence ID" value="CAL5192487.1"/>
    <property type="gene ID" value="PSAT_LOCUS12373"/>
</dbReference>
<keyword evidence="1" id="KW-0175">Coiled coil</keyword>
<evidence type="ECO:0000313" key="3">
    <source>
        <dbReference type="EMBL" id="KAI5429091.1"/>
    </source>
</evidence>
<gene>
    <name evidence="3" type="ORF">KIW84_033909</name>
</gene>
<evidence type="ECO:0000256" key="2">
    <source>
        <dbReference type="SAM" id="MobiDB-lite"/>
    </source>
</evidence>
<protein>
    <submittedName>
        <fullName evidence="3">Uncharacterized protein</fullName>
    </submittedName>
</protein>
<name>A0A9D4Y2L1_PEA</name>
<accession>A0A9D4Y2L1</accession>